<evidence type="ECO:0000313" key="13">
    <source>
        <dbReference type="EMBL" id="TCT41803.1"/>
    </source>
</evidence>
<keyword evidence="6" id="KW-0119">Carbohydrate metabolism</keyword>
<keyword evidence="14" id="KW-1185">Reference proteome</keyword>
<dbReference type="SUPFAM" id="SSF51445">
    <property type="entry name" value="(Trans)glycosidases"/>
    <property type="match status" value="1"/>
</dbReference>
<reference evidence="13 14" key="1">
    <citation type="submission" date="2019-03" db="EMBL/GenBank/DDBJ databases">
        <title>Freshwater and sediment microbial communities from various areas in North America, analyzing microbe dynamics in response to fracking.</title>
        <authorList>
            <person name="Lamendella R."/>
        </authorList>
    </citation>
    <scope>NUCLEOTIDE SEQUENCE [LARGE SCALE GENOMIC DNA]</scope>
    <source>
        <strain evidence="13 14">175.2</strain>
    </source>
</reference>
<comment type="caution">
    <text evidence="13">The sequence shown here is derived from an EMBL/GenBank/DDBJ whole genome shotgun (WGS) entry which is preliminary data.</text>
</comment>
<feature type="active site" description="Proton donor" evidence="9">
    <location>
        <position position="171"/>
    </location>
</feature>
<dbReference type="Pfam" id="PF00232">
    <property type="entry name" value="Glyco_hydro_1"/>
    <property type="match status" value="1"/>
</dbReference>
<dbReference type="AlphaFoldDB" id="A0A4R3NVR8"/>
<dbReference type="InterPro" id="IPR018120">
    <property type="entry name" value="Glyco_hydro_1_AS"/>
</dbReference>
<feature type="active site" description="Nucleophile" evidence="9 11">
    <location>
        <position position="357"/>
    </location>
</feature>
<evidence type="ECO:0000256" key="4">
    <source>
        <dbReference type="ARBA" id="ARBA00022801"/>
    </source>
</evidence>
<keyword evidence="8" id="KW-0624">Polysaccharide degradation</keyword>
<dbReference type="OrthoDB" id="9765195at2"/>
<evidence type="ECO:0000256" key="12">
    <source>
        <dbReference type="RuleBase" id="RU361175"/>
    </source>
</evidence>
<dbReference type="Gene3D" id="3.20.20.80">
    <property type="entry name" value="Glycosidases"/>
    <property type="match status" value="1"/>
</dbReference>
<evidence type="ECO:0000256" key="6">
    <source>
        <dbReference type="ARBA" id="ARBA00023277"/>
    </source>
</evidence>
<protein>
    <recommendedName>
        <fullName evidence="3 12">Beta-glucosidase</fullName>
        <ecNumber evidence="3 12">3.2.1.21</ecNumber>
    </recommendedName>
</protein>
<dbReference type="InterPro" id="IPR017853">
    <property type="entry name" value="GH"/>
</dbReference>
<sequence length="452" mass="51048">MIDPKALAGRFPKDFIFGTATASYQIEGAAREDGRKPSIWDAFSHMPGRVYNRDTGDIACDHYHRVEEDLDLMASLGVETYRFSIAWPRIIPDGRGPVNEAGLDFYDRLIDACKARGIKTNATLYHWDLPLTLAGDGGWTVRSTAYAFQRYVQTVMKRFGDRLDFVSTFNEPWCVVYLSHLYGIHAPGEKSIEASVAALHTVNLAHGLAVEAIRQEAPDVAVGIVCNHQAIIPVTDSEEDKAACERAFQFNNGVFFDPIFKGEYPADFMAAYGDIMPKIEDGDLALISQPLDWWGLNYYKPERYKHNPEAPFPSVADGPALNDVFTDIGWEVDASALKFLVHQLYDRYELPDMYITENGACYNMAPVDGVVDDQPRIEYLSEHLGVVADLIEAGRPIKGYYAWSLMDNFEWAEGYKMRFGLIYINYETQERTVKNSGKWFKALAEEFLNAEK</sequence>
<keyword evidence="4 12" id="KW-0378">Hydrolase</keyword>
<dbReference type="PROSITE" id="PS00572">
    <property type="entry name" value="GLYCOSYL_HYDROL_F1_1"/>
    <property type="match status" value="1"/>
</dbReference>
<dbReference type="InterPro" id="IPR017736">
    <property type="entry name" value="Glyco_hydro_1_beta-glucosidase"/>
</dbReference>
<dbReference type="PANTHER" id="PTHR10353:SF36">
    <property type="entry name" value="LP05116P"/>
    <property type="match status" value="1"/>
</dbReference>
<evidence type="ECO:0000256" key="7">
    <source>
        <dbReference type="ARBA" id="ARBA00023295"/>
    </source>
</evidence>
<evidence type="ECO:0000256" key="9">
    <source>
        <dbReference type="PIRSR" id="PIRSR617736-1"/>
    </source>
</evidence>
<dbReference type="InterPro" id="IPR033132">
    <property type="entry name" value="GH_1_N_CS"/>
</dbReference>
<evidence type="ECO:0000256" key="11">
    <source>
        <dbReference type="PROSITE-ProRule" id="PRU10055"/>
    </source>
</evidence>
<organism evidence="13 14">
    <name type="scientific">Martelella mediterranea</name>
    <dbReference type="NCBI Taxonomy" id="293089"/>
    <lineage>
        <taxon>Bacteria</taxon>
        <taxon>Pseudomonadati</taxon>
        <taxon>Pseudomonadota</taxon>
        <taxon>Alphaproteobacteria</taxon>
        <taxon>Hyphomicrobiales</taxon>
        <taxon>Aurantimonadaceae</taxon>
        <taxon>Martelella</taxon>
    </lineage>
</organism>
<feature type="binding site" evidence="10">
    <location>
        <position position="403"/>
    </location>
    <ligand>
        <name>substrate</name>
    </ligand>
</feature>
<evidence type="ECO:0000313" key="14">
    <source>
        <dbReference type="Proteomes" id="UP000295097"/>
    </source>
</evidence>
<evidence type="ECO:0000256" key="1">
    <source>
        <dbReference type="ARBA" id="ARBA00000448"/>
    </source>
</evidence>
<comment type="similarity">
    <text evidence="2 12">Belongs to the glycosyl hydrolase 1 family.</text>
</comment>
<dbReference type="NCBIfam" id="TIGR03356">
    <property type="entry name" value="BGL"/>
    <property type="match status" value="1"/>
</dbReference>
<gene>
    <name evidence="13" type="ORF">EDC90_100661</name>
</gene>
<evidence type="ECO:0000256" key="2">
    <source>
        <dbReference type="ARBA" id="ARBA00010838"/>
    </source>
</evidence>
<keyword evidence="5" id="KW-0136">Cellulose degradation</keyword>
<evidence type="ECO:0000256" key="10">
    <source>
        <dbReference type="PIRSR" id="PIRSR617736-2"/>
    </source>
</evidence>
<name>A0A4R3NVR8_9HYPH</name>
<feature type="binding site" evidence="10">
    <location>
        <position position="25"/>
    </location>
    <ligand>
        <name>substrate</name>
    </ligand>
</feature>
<dbReference type="Proteomes" id="UP000295097">
    <property type="component" value="Unassembled WGS sequence"/>
</dbReference>
<dbReference type="PRINTS" id="PR00131">
    <property type="entry name" value="GLHYDRLASE1"/>
</dbReference>
<dbReference type="InterPro" id="IPR001360">
    <property type="entry name" value="Glyco_hydro_1"/>
</dbReference>
<accession>A0A4R3NVR8</accession>
<feature type="binding site" evidence="10">
    <location>
        <position position="126"/>
    </location>
    <ligand>
        <name>substrate</name>
    </ligand>
</feature>
<dbReference type="FunFam" id="3.20.20.80:FF:000004">
    <property type="entry name" value="Beta-glucosidase 6-phospho-beta-glucosidase"/>
    <property type="match status" value="1"/>
</dbReference>
<evidence type="ECO:0000256" key="3">
    <source>
        <dbReference type="ARBA" id="ARBA00012744"/>
    </source>
</evidence>
<feature type="binding site" evidence="10">
    <location>
        <position position="299"/>
    </location>
    <ligand>
        <name>substrate</name>
    </ligand>
</feature>
<dbReference type="GO" id="GO:0030245">
    <property type="term" value="P:cellulose catabolic process"/>
    <property type="evidence" value="ECO:0007669"/>
    <property type="project" value="UniProtKB-KW"/>
</dbReference>
<keyword evidence="7 12" id="KW-0326">Glycosidase</keyword>
<proteinExistence type="inferred from homology"/>
<dbReference type="RefSeq" id="WP_132309569.1">
    <property type="nucleotide sequence ID" value="NZ_SMAR01000006.1"/>
</dbReference>
<dbReference type="PROSITE" id="PS00653">
    <property type="entry name" value="GLYCOSYL_HYDROL_F1_2"/>
    <property type="match status" value="1"/>
</dbReference>
<dbReference type="GO" id="GO:0008422">
    <property type="term" value="F:beta-glucosidase activity"/>
    <property type="evidence" value="ECO:0007669"/>
    <property type="project" value="UniProtKB-EC"/>
</dbReference>
<feature type="binding site" evidence="10">
    <location>
        <position position="170"/>
    </location>
    <ligand>
        <name>substrate</name>
    </ligand>
</feature>
<dbReference type="EC" id="3.2.1.21" evidence="3 12"/>
<dbReference type="EMBL" id="SMAR01000006">
    <property type="protein sequence ID" value="TCT41803.1"/>
    <property type="molecule type" value="Genomic_DNA"/>
</dbReference>
<dbReference type="PANTHER" id="PTHR10353">
    <property type="entry name" value="GLYCOSYL HYDROLASE"/>
    <property type="match status" value="1"/>
</dbReference>
<comment type="catalytic activity">
    <reaction evidence="1 12">
        <text>Hydrolysis of terminal, non-reducing beta-D-glucosyl residues with release of beta-D-glucose.</text>
        <dbReference type="EC" id="3.2.1.21"/>
    </reaction>
</comment>
<evidence type="ECO:0000256" key="5">
    <source>
        <dbReference type="ARBA" id="ARBA00023001"/>
    </source>
</evidence>
<feature type="binding site" evidence="10">
    <location>
        <begin position="410"/>
        <end position="411"/>
    </location>
    <ligand>
        <name>substrate</name>
    </ligand>
</feature>
<evidence type="ECO:0000256" key="8">
    <source>
        <dbReference type="ARBA" id="ARBA00023326"/>
    </source>
</evidence>